<dbReference type="EMBL" id="MU167402">
    <property type="protein sequence ID" value="KAG0141106.1"/>
    <property type="molecule type" value="Genomic_DNA"/>
</dbReference>
<sequence>MLHFTVAKLNHKLNNLITAAHTQNHTLHNMATHHHISLFLHTRKLLESSKT</sequence>
<accession>A0A9P6NCA9</accession>
<keyword evidence="2" id="KW-1185">Reference proteome</keyword>
<gene>
    <name evidence="1" type="ORF">CROQUDRAFT_664285</name>
</gene>
<dbReference type="AlphaFoldDB" id="A0A9P6NCA9"/>
<reference evidence="1" key="1">
    <citation type="submission" date="2013-11" db="EMBL/GenBank/DDBJ databases">
        <title>Genome sequence of the fusiform rust pathogen reveals effectors for host alternation and coevolution with pine.</title>
        <authorList>
            <consortium name="DOE Joint Genome Institute"/>
            <person name="Smith K."/>
            <person name="Pendleton A."/>
            <person name="Kubisiak T."/>
            <person name="Anderson C."/>
            <person name="Salamov A."/>
            <person name="Aerts A."/>
            <person name="Riley R."/>
            <person name="Clum A."/>
            <person name="Lindquist E."/>
            <person name="Ence D."/>
            <person name="Campbell M."/>
            <person name="Kronenberg Z."/>
            <person name="Feau N."/>
            <person name="Dhillon B."/>
            <person name="Hamelin R."/>
            <person name="Burleigh J."/>
            <person name="Smith J."/>
            <person name="Yandell M."/>
            <person name="Nelson C."/>
            <person name="Grigoriev I."/>
            <person name="Davis J."/>
        </authorList>
    </citation>
    <scope>NUCLEOTIDE SEQUENCE</scope>
    <source>
        <strain evidence="1">G11</strain>
    </source>
</reference>
<evidence type="ECO:0000313" key="2">
    <source>
        <dbReference type="Proteomes" id="UP000886653"/>
    </source>
</evidence>
<evidence type="ECO:0000313" key="1">
    <source>
        <dbReference type="EMBL" id="KAG0141106.1"/>
    </source>
</evidence>
<name>A0A9P6NCA9_9BASI</name>
<comment type="caution">
    <text evidence="1">The sequence shown here is derived from an EMBL/GenBank/DDBJ whole genome shotgun (WGS) entry which is preliminary data.</text>
</comment>
<proteinExistence type="predicted"/>
<organism evidence="1 2">
    <name type="scientific">Cronartium quercuum f. sp. fusiforme G11</name>
    <dbReference type="NCBI Taxonomy" id="708437"/>
    <lineage>
        <taxon>Eukaryota</taxon>
        <taxon>Fungi</taxon>
        <taxon>Dikarya</taxon>
        <taxon>Basidiomycota</taxon>
        <taxon>Pucciniomycotina</taxon>
        <taxon>Pucciniomycetes</taxon>
        <taxon>Pucciniales</taxon>
        <taxon>Coleosporiaceae</taxon>
        <taxon>Cronartium</taxon>
    </lineage>
</organism>
<dbReference type="Proteomes" id="UP000886653">
    <property type="component" value="Unassembled WGS sequence"/>
</dbReference>
<protein>
    <submittedName>
        <fullName evidence="1">Uncharacterized protein</fullName>
    </submittedName>
</protein>